<keyword evidence="3" id="KW-1185">Reference proteome</keyword>
<dbReference type="GO" id="GO:0016747">
    <property type="term" value="F:acyltransferase activity, transferring groups other than amino-acyl groups"/>
    <property type="evidence" value="ECO:0007669"/>
    <property type="project" value="InterPro"/>
</dbReference>
<reference evidence="2 3" key="1">
    <citation type="submission" date="2020-07" db="EMBL/GenBank/DDBJ databases">
        <title>Sequencing the genomes of 1000 actinobacteria strains.</title>
        <authorList>
            <person name="Klenk H.-P."/>
        </authorList>
    </citation>
    <scope>NUCLEOTIDE SEQUENCE [LARGE SCALE GENOMIC DNA]</scope>
    <source>
        <strain evidence="2 3">DSM 23737</strain>
    </source>
</reference>
<evidence type="ECO:0000313" key="2">
    <source>
        <dbReference type="EMBL" id="MBA8829263.1"/>
    </source>
</evidence>
<dbReference type="PROSITE" id="PS51186">
    <property type="entry name" value="GNAT"/>
    <property type="match status" value="1"/>
</dbReference>
<dbReference type="InterPro" id="IPR000182">
    <property type="entry name" value="GNAT_dom"/>
</dbReference>
<dbReference type="Pfam" id="PF13302">
    <property type="entry name" value="Acetyltransf_3"/>
    <property type="match status" value="1"/>
</dbReference>
<sequence length="171" mass="18939">MADGKAQLANRMTVREANWADCETLFMWRNDPSTRSASLETGEVSWESHGSWFRAALSSSTRHIFIVEATFAESISSVGMCRFDVENETAEVSINLNPSLRGKGLSLEVLSAALDYFRNGSRSETTIIARVRVDNPASLRLFERAGFERTHEDASVAMFELAKSKNPDGPS</sequence>
<evidence type="ECO:0000259" key="1">
    <source>
        <dbReference type="PROSITE" id="PS51186"/>
    </source>
</evidence>
<dbReference type="Proteomes" id="UP000524237">
    <property type="component" value="Unassembled WGS sequence"/>
</dbReference>
<keyword evidence="2" id="KW-0808">Transferase</keyword>
<dbReference type="EMBL" id="JACGWU010000003">
    <property type="protein sequence ID" value="MBA8829263.1"/>
    <property type="molecule type" value="Genomic_DNA"/>
</dbReference>
<evidence type="ECO:0000313" key="3">
    <source>
        <dbReference type="Proteomes" id="UP000524237"/>
    </source>
</evidence>
<dbReference type="SUPFAM" id="SSF55729">
    <property type="entry name" value="Acyl-CoA N-acyltransferases (Nat)"/>
    <property type="match status" value="1"/>
</dbReference>
<organism evidence="2 3">
    <name type="scientific">Alpinimonas psychrophila</name>
    <dbReference type="NCBI Taxonomy" id="748908"/>
    <lineage>
        <taxon>Bacteria</taxon>
        <taxon>Bacillati</taxon>
        <taxon>Actinomycetota</taxon>
        <taxon>Actinomycetes</taxon>
        <taxon>Micrococcales</taxon>
        <taxon>Microbacteriaceae</taxon>
        <taxon>Alpinimonas</taxon>
    </lineage>
</organism>
<comment type="caution">
    <text evidence="2">The sequence shown here is derived from an EMBL/GenBank/DDBJ whole genome shotgun (WGS) entry which is preliminary data.</text>
</comment>
<dbReference type="Gene3D" id="3.40.630.30">
    <property type="match status" value="1"/>
</dbReference>
<feature type="domain" description="N-acetyltransferase" evidence="1">
    <location>
        <begin position="12"/>
        <end position="168"/>
    </location>
</feature>
<name>A0A7W3PPH8_9MICO</name>
<proteinExistence type="predicted"/>
<dbReference type="PANTHER" id="PTHR43415:SF3">
    <property type="entry name" value="GNAT-FAMILY ACETYLTRANSFERASE"/>
    <property type="match status" value="1"/>
</dbReference>
<protein>
    <submittedName>
        <fullName evidence="2">RimJ/RimL family protein N-acetyltransferase</fullName>
    </submittedName>
</protein>
<accession>A0A7W3PPH8</accession>
<dbReference type="InterPro" id="IPR016181">
    <property type="entry name" value="Acyl_CoA_acyltransferase"/>
</dbReference>
<gene>
    <name evidence="2" type="ORF">FB555_001366</name>
</gene>
<dbReference type="AlphaFoldDB" id="A0A7W3PPH8"/>
<dbReference type="PANTHER" id="PTHR43415">
    <property type="entry name" value="SPERMIDINE N(1)-ACETYLTRANSFERASE"/>
    <property type="match status" value="1"/>
</dbReference>